<sequence length="156" mass="16903">MLVLTRKLDEKIQIGNDITITLVRVQGNTVRIGIEAPRDIRVIRAELEALDQTLEVDENPLSEREEAFAHPTTVTGRSKKHVAKRRDQSAEKPATEKPATAKTTIAKNSGATANRVGALSGQVYMTRVPVNGNTVRKNAAPLAAFLPTDVNVGIAQ</sequence>
<dbReference type="Proteomes" id="UP001500840">
    <property type="component" value="Unassembled WGS sequence"/>
</dbReference>
<feature type="compositionally biased region" description="Basic and acidic residues" evidence="5">
    <location>
        <begin position="85"/>
        <end position="95"/>
    </location>
</feature>
<comment type="subunit">
    <text evidence="4">Homodimer; the beta-strands of each monomer intercalate to form a hydrophobic core, while the alpha-helices form wings that extend away from the core.</text>
</comment>
<organism evidence="6 7">
    <name type="scientific">Novipirellula rosea</name>
    <dbReference type="NCBI Taxonomy" id="1031540"/>
    <lineage>
        <taxon>Bacteria</taxon>
        <taxon>Pseudomonadati</taxon>
        <taxon>Planctomycetota</taxon>
        <taxon>Planctomycetia</taxon>
        <taxon>Pirellulales</taxon>
        <taxon>Pirellulaceae</taxon>
        <taxon>Novipirellula</taxon>
    </lineage>
</organism>
<feature type="region of interest" description="Disordered" evidence="5">
    <location>
        <begin position="57"/>
        <end position="101"/>
    </location>
</feature>
<dbReference type="Pfam" id="PF02599">
    <property type="entry name" value="CsrA"/>
    <property type="match status" value="1"/>
</dbReference>
<evidence type="ECO:0000256" key="2">
    <source>
        <dbReference type="ARBA" id="ARBA00022845"/>
    </source>
</evidence>
<dbReference type="InterPro" id="IPR003751">
    <property type="entry name" value="CsrA"/>
</dbReference>
<keyword evidence="3 4" id="KW-0694">RNA-binding</keyword>
<dbReference type="Gene3D" id="2.60.40.4380">
    <property type="entry name" value="Translational regulator CsrA"/>
    <property type="match status" value="1"/>
</dbReference>
<name>A0ABP8N6V8_9BACT</name>
<comment type="function">
    <text evidence="4">A translational regulator that binds mRNA to regulate translation initiation and/or mRNA stability. Usually binds in the 5'-UTR at or near the Shine-Dalgarno sequence preventing ribosome-binding, thus repressing translation. Its main target seems to be the major flagellin gene, while its function is anatagonized by FliW.</text>
</comment>
<comment type="subcellular location">
    <subcellularLocation>
        <location evidence="4">Cytoplasm</location>
    </subcellularLocation>
</comment>
<keyword evidence="2 4" id="KW-0810">Translation regulation</keyword>
<dbReference type="PANTHER" id="PTHR34984">
    <property type="entry name" value="CARBON STORAGE REGULATOR"/>
    <property type="match status" value="1"/>
</dbReference>
<gene>
    <name evidence="4" type="primary">csrA</name>
    <name evidence="6" type="ORF">GCM10023156_42470</name>
</gene>
<dbReference type="InterPro" id="IPR036107">
    <property type="entry name" value="CsrA_sf"/>
</dbReference>
<dbReference type="EMBL" id="BAABGA010000054">
    <property type="protein sequence ID" value="GAA4460904.1"/>
    <property type="molecule type" value="Genomic_DNA"/>
</dbReference>
<dbReference type="PANTHER" id="PTHR34984:SF1">
    <property type="entry name" value="CARBON STORAGE REGULATOR"/>
    <property type="match status" value="1"/>
</dbReference>
<evidence type="ECO:0000256" key="3">
    <source>
        <dbReference type="ARBA" id="ARBA00022884"/>
    </source>
</evidence>
<keyword evidence="4" id="KW-0678">Repressor</keyword>
<evidence type="ECO:0000313" key="6">
    <source>
        <dbReference type="EMBL" id="GAA4460904.1"/>
    </source>
</evidence>
<reference evidence="7" key="1">
    <citation type="journal article" date="2019" name="Int. J. Syst. Evol. Microbiol.">
        <title>The Global Catalogue of Microorganisms (GCM) 10K type strain sequencing project: providing services to taxonomists for standard genome sequencing and annotation.</title>
        <authorList>
            <consortium name="The Broad Institute Genomics Platform"/>
            <consortium name="The Broad Institute Genome Sequencing Center for Infectious Disease"/>
            <person name="Wu L."/>
            <person name="Ma J."/>
        </authorList>
    </citation>
    <scope>NUCLEOTIDE SEQUENCE [LARGE SCALE GENOMIC DNA]</scope>
    <source>
        <strain evidence="7">JCM 17759</strain>
    </source>
</reference>
<comment type="similarity">
    <text evidence="4">Belongs to the CsrA/RsmA family.</text>
</comment>
<evidence type="ECO:0000256" key="5">
    <source>
        <dbReference type="SAM" id="MobiDB-lite"/>
    </source>
</evidence>
<comment type="caution">
    <text evidence="6">The sequence shown here is derived from an EMBL/GenBank/DDBJ whole genome shotgun (WGS) entry which is preliminary data.</text>
</comment>
<accession>A0ABP8N6V8</accession>
<dbReference type="HAMAP" id="MF_00167">
    <property type="entry name" value="CsrA"/>
    <property type="match status" value="1"/>
</dbReference>
<protein>
    <recommendedName>
        <fullName evidence="4">Translational regulator CsrA</fullName>
    </recommendedName>
</protein>
<evidence type="ECO:0000256" key="1">
    <source>
        <dbReference type="ARBA" id="ARBA00022490"/>
    </source>
</evidence>
<keyword evidence="1 4" id="KW-0963">Cytoplasm</keyword>
<keyword evidence="7" id="KW-1185">Reference proteome</keyword>
<dbReference type="SUPFAM" id="SSF117130">
    <property type="entry name" value="CsrA-like"/>
    <property type="match status" value="1"/>
</dbReference>
<evidence type="ECO:0000313" key="7">
    <source>
        <dbReference type="Proteomes" id="UP001500840"/>
    </source>
</evidence>
<dbReference type="RefSeq" id="WP_345325300.1">
    <property type="nucleotide sequence ID" value="NZ_BAABGA010000054.1"/>
</dbReference>
<keyword evidence="4" id="KW-1005">Bacterial flagellum biogenesis</keyword>
<proteinExistence type="inferred from homology"/>
<evidence type="ECO:0000256" key="4">
    <source>
        <dbReference type="HAMAP-Rule" id="MF_00167"/>
    </source>
</evidence>